<reference evidence="1" key="2">
    <citation type="journal article" date="2022" name="New Phytol.">
        <title>Evolutionary transition to the ectomycorrhizal habit in the genomes of a hyperdiverse lineage of mushroom-forming fungi.</title>
        <authorList>
            <person name="Looney B."/>
            <person name="Miyauchi S."/>
            <person name="Morin E."/>
            <person name="Drula E."/>
            <person name="Courty P.E."/>
            <person name="Kohler A."/>
            <person name="Kuo A."/>
            <person name="LaButti K."/>
            <person name="Pangilinan J."/>
            <person name="Lipzen A."/>
            <person name="Riley R."/>
            <person name="Andreopoulos W."/>
            <person name="He G."/>
            <person name="Johnson J."/>
            <person name="Nolan M."/>
            <person name="Tritt A."/>
            <person name="Barry K.W."/>
            <person name="Grigoriev I.V."/>
            <person name="Nagy L.G."/>
            <person name="Hibbett D."/>
            <person name="Henrissat B."/>
            <person name="Matheny P.B."/>
            <person name="Labbe J."/>
            <person name="Martin F.M."/>
        </authorList>
    </citation>
    <scope>NUCLEOTIDE SEQUENCE</scope>
    <source>
        <strain evidence="1">FP105234-sp</strain>
    </source>
</reference>
<name>A0ACB8RP60_9AGAM</name>
<sequence>MSATPFPHRPAVASQTAVLPHGRPPNPAPILVFPDSLCCARPRRWPLQPMPRTRPAPVPRPFPTTPTPTAVPSPVLRHGP</sequence>
<organism evidence="1 2">
    <name type="scientific">Auriscalpium vulgare</name>
    <dbReference type="NCBI Taxonomy" id="40419"/>
    <lineage>
        <taxon>Eukaryota</taxon>
        <taxon>Fungi</taxon>
        <taxon>Dikarya</taxon>
        <taxon>Basidiomycota</taxon>
        <taxon>Agaricomycotina</taxon>
        <taxon>Agaricomycetes</taxon>
        <taxon>Russulales</taxon>
        <taxon>Auriscalpiaceae</taxon>
        <taxon>Auriscalpium</taxon>
    </lineage>
</organism>
<proteinExistence type="predicted"/>
<evidence type="ECO:0000313" key="1">
    <source>
        <dbReference type="EMBL" id="KAI0046044.1"/>
    </source>
</evidence>
<evidence type="ECO:0000313" key="2">
    <source>
        <dbReference type="Proteomes" id="UP000814033"/>
    </source>
</evidence>
<comment type="caution">
    <text evidence="1">The sequence shown here is derived from an EMBL/GenBank/DDBJ whole genome shotgun (WGS) entry which is preliminary data.</text>
</comment>
<dbReference type="Proteomes" id="UP000814033">
    <property type="component" value="Unassembled WGS sequence"/>
</dbReference>
<dbReference type="EMBL" id="MU275936">
    <property type="protein sequence ID" value="KAI0046044.1"/>
    <property type="molecule type" value="Genomic_DNA"/>
</dbReference>
<protein>
    <submittedName>
        <fullName evidence="1">Uncharacterized protein</fullName>
    </submittedName>
</protein>
<accession>A0ACB8RP60</accession>
<gene>
    <name evidence="1" type="ORF">FA95DRAFT_1560560</name>
</gene>
<keyword evidence="2" id="KW-1185">Reference proteome</keyword>
<reference evidence="1" key="1">
    <citation type="submission" date="2021-02" db="EMBL/GenBank/DDBJ databases">
        <authorList>
            <consortium name="DOE Joint Genome Institute"/>
            <person name="Ahrendt S."/>
            <person name="Looney B.P."/>
            <person name="Miyauchi S."/>
            <person name="Morin E."/>
            <person name="Drula E."/>
            <person name="Courty P.E."/>
            <person name="Chicoki N."/>
            <person name="Fauchery L."/>
            <person name="Kohler A."/>
            <person name="Kuo A."/>
            <person name="Labutti K."/>
            <person name="Pangilinan J."/>
            <person name="Lipzen A."/>
            <person name="Riley R."/>
            <person name="Andreopoulos W."/>
            <person name="He G."/>
            <person name="Johnson J."/>
            <person name="Barry K.W."/>
            <person name="Grigoriev I.V."/>
            <person name="Nagy L."/>
            <person name="Hibbett D."/>
            <person name="Henrissat B."/>
            <person name="Matheny P.B."/>
            <person name="Labbe J."/>
            <person name="Martin F."/>
        </authorList>
    </citation>
    <scope>NUCLEOTIDE SEQUENCE</scope>
    <source>
        <strain evidence="1">FP105234-sp</strain>
    </source>
</reference>